<keyword evidence="2 3" id="KW-0732">Signal</keyword>
<protein>
    <submittedName>
        <fullName evidence="5">Wall-associated receptor kinase-like 8</fullName>
    </submittedName>
</protein>
<organism evidence="5 6">
    <name type="scientific">Vitis vinifera</name>
    <name type="common">Grape</name>
    <dbReference type="NCBI Taxonomy" id="29760"/>
    <lineage>
        <taxon>Eukaryota</taxon>
        <taxon>Viridiplantae</taxon>
        <taxon>Streptophyta</taxon>
        <taxon>Embryophyta</taxon>
        <taxon>Tracheophyta</taxon>
        <taxon>Spermatophyta</taxon>
        <taxon>Magnoliopsida</taxon>
        <taxon>eudicotyledons</taxon>
        <taxon>Gunneridae</taxon>
        <taxon>Pentapetalae</taxon>
        <taxon>rosids</taxon>
        <taxon>Vitales</taxon>
        <taxon>Vitaceae</taxon>
        <taxon>Viteae</taxon>
        <taxon>Vitis</taxon>
    </lineage>
</organism>
<evidence type="ECO:0000259" key="4">
    <source>
        <dbReference type="Pfam" id="PF13947"/>
    </source>
</evidence>
<dbReference type="Pfam" id="PF13947">
    <property type="entry name" value="GUB_WAK_bind"/>
    <property type="match status" value="1"/>
</dbReference>
<dbReference type="AlphaFoldDB" id="A0A438CDX6"/>
<dbReference type="GO" id="GO:0016020">
    <property type="term" value="C:membrane"/>
    <property type="evidence" value="ECO:0007669"/>
    <property type="project" value="UniProtKB-SubCell"/>
</dbReference>
<evidence type="ECO:0000256" key="1">
    <source>
        <dbReference type="ARBA" id="ARBA00004167"/>
    </source>
</evidence>
<keyword evidence="5" id="KW-0808">Transferase</keyword>
<dbReference type="InterPro" id="IPR025287">
    <property type="entry name" value="WAK_GUB"/>
</dbReference>
<accession>A0A438CDX6</accession>
<gene>
    <name evidence="5" type="primary">WAKL8_0</name>
    <name evidence="5" type="ORF">CK203_106938</name>
</gene>
<evidence type="ECO:0000256" key="3">
    <source>
        <dbReference type="SAM" id="SignalP"/>
    </source>
</evidence>
<keyword evidence="5" id="KW-0418">Kinase</keyword>
<dbReference type="PANTHER" id="PTHR33491">
    <property type="entry name" value="OSJNBA0016N04.9 PROTEIN"/>
    <property type="match status" value="1"/>
</dbReference>
<dbReference type="Proteomes" id="UP000288805">
    <property type="component" value="Unassembled WGS sequence"/>
</dbReference>
<dbReference type="EMBL" id="QGNW01002295">
    <property type="protein sequence ID" value="RVW21400.1"/>
    <property type="molecule type" value="Genomic_DNA"/>
</dbReference>
<dbReference type="GO" id="GO:0016301">
    <property type="term" value="F:kinase activity"/>
    <property type="evidence" value="ECO:0007669"/>
    <property type="project" value="UniProtKB-KW"/>
</dbReference>
<comment type="subcellular location">
    <subcellularLocation>
        <location evidence="1">Membrane</location>
        <topology evidence="1">Single-pass membrane protein</topology>
    </subcellularLocation>
</comment>
<proteinExistence type="predicted"/>
<comment type="caution">
    <text evidence="5">The sequence shown here is derived from an EMBL/GenBank/DDBJ whole genome shotgun (WGS) entry which is preliminary data.</text>
</comment>
<evidence type="ECO:0000313" key="6">
    <source>
        <dbReference type="Proteomes" id="UP000288805"/>
    </source>
</evidence>
<sequence length="264" mass="28863">MIGRLLLQLIIFILCLTRASSAAPSLAQPGCNDASGSVSIPYPFGVGKDCYLNEWFSINCNHSTPFFTHPNLNGSQVSSISLEGQTVVVQIATVDFCKLPESQHTQVLDRVDLEGNPFLFSKKGNAVSVSGCGNVSLLSRQDKVLAGCSTICDNTSTAAVYPFANGSCTGINCCRTTPPSPLNFYHLKTTLDQNHRRQEWPNCTIAALGNYIFNSTSWAESQLIWRIEESASGYNCNYNASTEWSKQIVSIYKCLYGPYEEGNP</sequence>
<name>A0A438CDX6_VITVI</name>
<evidence type="ECO:0000313" key="5">
    <source>
        <dbReference type="EMBL" id="RVW21400.1"/>
    </source>
</evidence>
<feature type="chain" id="PRO_5019115688" evidence="3">
    <location>
        <begin position="23"/>
        <end position="264"/>
    </location>
</feature>
<feature type="domain" description="Wall-associated receptor kinase galacturonan-binding" evidence="4">
    <location>
        <begin position="31"/>
        <end position="89"/>
    </location>
</feature>
<dbReference type="GO" id="GO:0030247">
    <property type="term" value="F:polysaccharide binding"/>
    <property type="evidence" value="ECO:0007669"/>
    <property type="project" value="InterPro"/>
</dbReference>
<evidence type="ECO:0000256" key="2">
    <source>
        <dbReference type="ARBA" id="ARBA00022729"/>
    </source>
</evidence>
<reference evidence="5 6" key="1">
    <citation type="journal article" date="2018" name="PLoS Genet.">
        <title>Population sequencing reveals clonal diversity and ancestral inbreeding in the grapevine cultivar Chardonnay.</title>
        <authorList>
            <person name="Roach M.J."/>
            <person name="Johnson D.L."/>
            <person name="Bohlmann J."/>
            <person name="van Vuuren H.J."/>
            <person name="Jones S.J."/>
            <person name="Pretorius I.S."/>
            <person name="Schmidt S.A."/>
            <person name="Borneman A.R."/>
        </authorList>
    </citation>
    <scope>NUCLEOTIDE SEQUENCE [LARGE SCALE GENOMIC DNA]</scope>
    <source>
        <strain evidence="6">cv. Chardonnay</strain>
        <tissue evidence="5">Leaf</tissue>
    </source>
</reference>
<feature type="signal peptide" evidence="3">
    <location>
        <begin position="1"/>
        <end position="22"/>
    </location>
</feature>
<keyword evidence="5" id="KW-0675">Receptor</keyword>